<feature type="transmembrane region" description="Helical" evidence="3">
    <location>
        <begin position="1481"/>
        <end position="1500"/>
    </location>
</feature>
<dbReference type="InterPro" id="IPR022385">
    <property type="entry name" value="Rhs_assc_core"/>
</dbReference>
<dbReference type="Pfam" id="PF25023">
    <property type="entry name" value="TEN_YD-shell"/>
    <property type="match status" value="3"/>
</dbReference>
<feature type="domain" description="Teneurin-like YD-shell" evidence="5">
    <location>
        <begin position="663"/>
        <end position="1039"/>
    </location>
</feature>
<keyword evidence="1" id="KW-0677">Repeat</keyword>
<protein>
    <submittedName>
        <fullName evidence="6">Uncharacterized protein</fullName>
    </submittedName>
</protein>
<feature type="compositionally biased region" description="Low complexity" evidence="2">
    <location>
        <begin position="816"/>
        <end position="827"/>
    </location>
</feature>
<dbReference type="InterPro" id="IPR006530">
    <property type="entry name" value="YD"/>
</dbReference>
<dbReference type="PANTHER" id="PTHR32305:SF15">
    <property type="entry name" value="PROTEIN RHSA-RELATED"/>
    <property type="match status" value="1"/>
</dbReference>
<feature type="compositionally biased region" description="Polar residues" evidence="2">
    <location>
        <begin position="892"/>
        <end position="914"/>
    </location>
</feature>
<dbReference type="NCBIfam" id="TIGR01643">
    <property type="entry name" value="YD_repeat_2x"/>
    <property type="match status" value="4"/>
</dbReference>
<evidence type="ECO:0000313" key="6">
    <source>
        <dbReference type="EMBL" id="GID63543.1"/>
    </source>
</evidence>
<dbReference type="InterPro" id="IPR031325">
    <property type="entry name" value="RHS_repeat"/>
</dbReference>
<feature type="region of interest" description="Disordered" evidence="2">
    <location>
        <begin position="426"/>
        <end position="458"/>
    </location>
</feature>
<evidence type="ECO:0000256" key="2">
    <source>
        <dbReference type="SAM" id="MobiDB-lite"/>
    </source>
</evidence>
<feature type="region of interest" description="Disordered" evidence="2">
    <location>
        <begin position="1265"/>
        <end position="1287"/>
    </location>
</feature>
<dbReference type="Pfam" id="PF20148">
    <property type="entry name" value="DUF6531"/>
    <property type="match status" value="1"/>
</dbReference>
<dbReference type="EMBL" id="BOMH01000010">
    <property type="protein sequence ID" value="GID63543.1"/>
    <property type="molecule type" value="Genomic_DNA"/>
</dbReference>
<name>A0A919IDG2_9ACTN</name>
<keyword evidence="3" id="KW-0472">Membrane</keyword>
<keyword evidence="3" id="KW-1133">Transmembrane helix</keyword>
<sequence>MAAARACGRPVENLSARSETQDVFANADGTWTAKIYAGPVRMRDAAGAWTPIDLTMRAEANGQVAPVAHPGGLRLSGKAGDGEHELLSVEAGGKRVSIAWNGALAEPVLSGNRATYPEVRPGVDLVVEASTTGVEQFFVVKNAAAAANVATLRLPVLAPGLTSKSDGSGGLVFTDGKGKTVGTSPTPEMWDATIDPATGGPKRVTKVPVKQKARQAGGTDLTLSPAKDFFTDPATVYPVVVDPQINPLGVTFDTYVKEGDTVDRSGSNDLQLGLTSGNVARSFIGWNTGVLLGRQVTAATFNFYNWYSQSCTAAQWEVWTTDAATSATRWGSQPAWRTKEVTSTATKGFNSSCKDGWVSVNGLSFLQRAVTANKSTAFMGLKATDETSVNSIGFKQIRSSQPAATDQQGQQPYAVVTYNSYPNALDATKLQPGDATETGTRTPEMKGVFSDPDGGTGRVDFEVYDRTGATLKTSGSGTTVSNGSESVWTVPSGKLDANTTYKWRARGHDGSLAGPWSEWRFMTTSDGSPAGEQRRFSFQDQDLTDRLQLKVNVANGNLLLQNTDLQIHGTGLDLTLDRYYNSRSTATSTLGKGWTLGTAQDVKLAFSKTDHATADITYHAPTGFTAKFINSASNTWNTPSSLDAKLTRNTTDGEFRLKFDKSEASFYFADSTGRLLRSVDKNKNKITFGYDGSGNVTTITDSQDRVTTLAYASGRLTSVTDPANRRIGYGYDGSQNLQTVTDSAGGTTRFDYTGDRLTKITTPEGRVTNLGYEPDTSRMIDYFEQVSPGGDPDSARYTFTYSAGKTEVTSPSGNATGSTTDGITTHTYETRDRVTEVKDPLGHKQGKKYNADDNVETNTDALTNTTSFGYDPNTNNLTSIGIATGAKGNLSYNNTSHPNAPSGSSDPQGNSMSYSYDAAGNKTATESAQYPGKKIDESEYNDNGTVKWREDGKDVKTNYSYDAKGNLTKVDNPAPLGDIAIVPDPLSRMSEQTDGKGQKTKYTYDQLDRPDRVTYQDGTVVDYDYDRDGNLIRLTDPTGITSFSYDGFGRQTTKQAPGAAPLTYQYDRNGNLTRFIDAGGAVTYAYNEANLLTSMQEPGASGQVTFTYDDNNRRRFMYLPTSPRITVEMKYDKSGRQTSIVATNDSSGAKLSSFSYDYTKNGVDTALRQSVTDLSGTTTYSYDKLNRLTKATAPNWSRSYDYDENFNRTSKTEDGTTTSYDYNDAHQLTKGGSTTYSYDADGNLTNSSSGWRLGYNAVNSQTTTITAPGKPEHQPLQYGGADQTERRRAGSVTYGTSSLGVSSATSLQSYNVTTGAGQDDMEPSPGTSSFYTRDSGGNLISLVANGARYYYLVDGLGSVVGLVNGSAQKVNSYSYDPYGNQLSVSQQVANPWRYASGFYDGPTGLTKFGARYYDPGLGRFSQRDPSGRDLPYAYAGANPANNTDPTGLDNDSMANDAFGLLAGGLIGLGVSAFASMFVGPLIGGAIGGCIGGMVGTAISQHGDVNAGGLGLNCFAGAVVGLAGGIFVKGGYRGGPLK</sequence>
<evidence type="ECO:0000256" key="3">
    <source>
        <dbReference type="SAM" id="Phobius"/>
    </source>
</evidence>
<comment type="caution">
    <text evidence="6">The sequence shown here is derived from an EMBL/GenBank/DDBJ whole genome shotgun (WGS) entry which is preliminary data.</text>
</comment>
<dbReference type="Proteomes" id="UP000619479">
    <property type="component" value="Unassembled WGS sequence"/>
</dbReference>
<evidence type="ECO:0000313" key="7">
    <source>
        <dbReference type="Proteomes" id="UP000619479"/>
    </source>
</evidence>
<feature type="region of interest" description="Disordered" evidence="2">
    <location>
        <begin position="807"/>
        <end position="830"/>
    </location>
</feature>
<dbReference type="InterPro" id="IPR056823">
    <property type="entry name" value="TEN-like_YD-shell"/>
</dbReference>
<feature type="region of interest" description="Disordered" evidence="2">
    <location>
        <begin position="176"/>
        <end position="204"/>
    </location>
</feature>
<dbReference type="Gene3D" id="2.180.10.10">
    <property type="entry name" value="RHS repeat-associated core"/>
    <property type="match status" value="2"/>
</dbReference>
<proteinExistence type="predicted"/>
<evidence type="ECO:0000259" key="5">
    <source>
        <dbReference type="Pfam" id="PF25023"/>
    </source>
</evidence>
<feature type="domain" description="Teneurin-like YD-shell" evidence="5">
    <location>
        <begin position="1328"/>
        <end position="1424"/>
    </location>
</feature>
<feature type="domain" description="DUF6531" evidence="4">
    <location>
        <begin position="551"/>
        <end position="626"/>
    </location>
</feature>
<keyword evidence="3" id="KW-0812">Transmembrane</keyword>
<reference evidence="6" key="1">
    <citation type="submission" date="2021-01" db="EMBL/GenBank/DDBJ databases">
        <title>Whole genome shotgun sequence of Actinoplanes cyaneus NBRC 14990.</title>
        <authorList>
            <person name="Komaki H."/>
            <person name="Tamura T."/>
        </authorList>
    </citation>
    <scope>NUCLEOTIDE SEQUENCE</scope>
    <source>
        <strain evidence="6">NBRC 14990</strain>
    </source>
</reference>
<evidence type="ECO:0000256" key="1">
    <source>
        <dbReference type="ARBA" id="ARBA00022737"/>
    </source>
</evidence>
<organism evidence="6 7">
    <name type="scientific">Actinoplanes cyaneus</name>
    <dbReference type="NCBI Taxonomy" id="52696"/>
    <lineage>
        <taxon>Bacteria</taxon>
        <taxon>Bacillati</taxon>
        <taxon>Actinomycetota</taxon>
        <taxon>Actinomycetes</taxon>
        <taxon>Micromonosporales</taxon>
        <taxon>Micromonosporaceae</taxon>
        <taxon>Actinoplanes</taxon>
    </lineage>
</organism>
<dbReference type="InterPro" id="IPR045351">
    <property type="entry name" value="DUF6531"/>
</dbReference>
<feature type="region of interest" description="Disordered" evidence="2">
    <location>
        <begin position="892"/>
        <end position="917"/>
    </location>
</feature>
<dbReference type="PANTHER" id="PTHR32305">
    <property type="match status" value="1"/>
</dbReference>
<dbReference type="InterPro" id="IPR050708">
    <property type="entry name" value="T6SS_VgrG/RHS"/>
</dbReference>
<evidence type="ECO:0000259" key="4">
    <source>
        <dbReference type="Pfam" id="PF20148"/>
    </source>
</evidence>
<dbReference type="NCBIfam" id="TIGR03696">
    <property type="entry name" value="Rhs_assc_core"/>
    <property type="match status" value="1"/>
</dbReference>
<gene>
    <name evidence="6" type="ORF">Acy02nite_14240</name>
</gene>
<keyword evidence="7" id="KW-1185">Reference proteome</keyword>
<feature type="domain" description="Teneurin-like YD-shell" evidence="5">
    <location>
        <begin position="1125"/>
        <end position="1246"/>
    </location>
</feature>
<feature type="transmembrane region" description="Helical" evidence="3">
    <location>
        <begin position="1506"/>
        <end position="1527"/>
    </location>
</feature>
<accession>A0A919IDG2</accession>
<dbReference type="Pfam" id="PF05593">
    <property type="entry name" value="RHS_repeat"/>
    <property type="match status" value="1"/>
</dbReference>